<dbReference type="InterPro" id="IPR036388">
    <property type="entry name" value="WH-like_DNA-bd_sf"/>
</dbReference>
<dbReference type="Gene3D" id="3.40.190.10">
    <property type="entry name" value="Periplasmic binding protein-like II"/>
    <property type="match status" value="2"/>
</dbReference>
<dbReference type="FunFam" id="1.10.10.10:FF:000001">
    <property type="entry name" value="LysR family transcriptional regulator"/>
    <property type="match status" value="1"/>
</dbReference>
<dbReference type="KEGG" id="npi:G7071_10540"/>
<sequence length="293" mass="31361">MDLRLLRYFVAVVDTGSVTAAARHVRVAQPSLSRQVRSLERQLGLVLFDRVEGRLTLSSAGQRFLPVARDLLARADLAGRAAAAIRDGALTDLTISCPATTLTDVIAPFLATWTADDPMPRVWQRLPAQIYPSLTSGADLAVGTAPPPSSLTSLPLASLPVWAYVRPDHPWATRGSVRLADLADQPLLLLGPEQHSRQALDAAILGAGVGLGDTTEFATAEVAQAVAAAGRGVAIVSDDPRFGLVALRVRHERRDLVIRLHAAWLADHHASDSLASLARRLNAFCESRYAVDV</sequence>
<dbReference type="SUPFAM" id="SSF46785">
    <property type="entry name" value="Winged helix' DNA-binding domain"/>
    <property type="match status" value="1"/>
</dbReference>
<evidence type="ECO:0000256" key="3">
    <source>
        <dbReference type="ARBA" id="ARBA00023125"/>
    </source>
</evidence>
<dbReference type="InterPro" id="IPR005119">
    <property type="entry name" value="LysR_subst-bd"/>
</dbReference>
<protein>
    <submittedName>
        <fullName evidence="6">LysR family transcriptional regulator</fullName>
    </submittedName>
</protein>
<dbReference type="Proteomes" id="UP000502035">
    <property type="component" value="Chromosome"/>
</dbReference>
<keyword evidence="4" id="KW-0804">Transcription</keyword>
<dbReference type="Pfam" id="PF00126">
    <property type="entry name" value="HTH_1"/>
    <property type="match status" value="1"/>
</dbReference>
<keyword evidence="7" id="KW-1185">Reference proteome</keyword>
<name>A0A6G7YG81_9ACTN</name>
<dbReference type="SUPFAM" id="SSF53850">
    <property type="entry name" value="Periplasmic binding protein-like II"/>
    <property type="match status" value="1"/>
</dbReference>
<proteinExistence type="inferred from homology"/>
<comment type="similarity">
    <text evidence="1">Belongs to the LysR transcriptional regulatory family.</text>
</comment>
<evidence type="ECO:0000256" key="4">
    <source>
        <dbReference type="ARBA" id="ARBA00023163"/>
    </source>
</evidence>
<dbReference type="InterPro" id="IPR000847">
    <property type="entry name" value="LysR_HTH_N"/>
</dbReference>
<dbReference type="PROSITE" id="PS50931">
    <property type="entry name" value="HTH_LYSR"/>
    <property type="match status" value="1"/>
</dbReference>
<dbReference type="PRINTS" id="PR00039">
    <property type="entry name" value="HTHLYSR"/>
</dbReference>
<dbReference type="Gene3D" id="1.10.10.10">
    <property type="entry name" value="Winged helix-like DNA-binding domain superfamily/Winged helix DNA-binding domain"/>
    <property type="match status" value="1"/>
</dbReference>
<dbReference type="AlphaFoldDB" id="A0A6G7YG81"/>
<dbReference type="PANTHER" id="PTHR30346:SF29">
    <property type="entry name" value="LYSR SUBSTRATE-BINDING"/>
    <property type="match status" value="1"/>
</dbReference>
<keyword evidence="3" id="KW-0238">DNA-binding</keyword>
<keyword evidence="2" id="KW-0805">Transcription regulation</keyword>
<dbReference type="GO" id="GO:0003677">
    <property type="term" value="F:DNA binding"/>
    <property type="evidence" value="ECO:0007669"/>
    <property type="project" value="UniProtKB-KW"/>
</dbReference>
<dbReference type="InterPro" id="IPR036390">
    <property type="entry name" value="WH_DNA-bd_sf"/>
</dbReference>
<gene>
    <name evidence="6" type="ORF">G7071_10540</name>
</gene>
<evidence type="ECO:0000313" key="7">
    <source>
        <dbReference type="Proteomes" id="UP000502035"/>
    </source>
</evidence>
<accession>A0A6G7YG81</accession>
<evidence type="ECO:0000256" key="2">
    <source>
        <dbReference type="ARBA" id="ARBA00023015"/>
    </source>
</evidence>
<dbReference type="GO" id="GO:0032993">
    <property type="term" value="C:protein-DNA complex"/>
    <property type="evidence" value="ECO:0007669"/>
    <property type="project" value="TreeGrafter"/>
</dbReference>
<feature type="domain" description="HTH lysR-type" evidence="5">
    <location>
        <begin position="1"/>
        <end position="58"/>
    </location>
</feature>
<evidence type="ECO:0000259" key="5">
    <source>
        <dbReference type="PROSITE" id="PS50931"/>
    </source>
</evidence>
<dbReference type="RefSeq" id="WP_166318278.1">
    <property type="nucleotide sequence ID" value="NZ_CP049866.1"/>
</dbReference>
<dbReference type="PANTHER" id="PTHR30346">
    <property type="entry name" value="TRANSCRIPTIONAL DUAL REGULATOR HCAR-RELATED"/>
    <property type="match status" value="1"/>
</dbReference>
<evidence type="ECO:0000313" key="6">
    <source>
        <dbReference type="EMBL" id="QIK75815.1"/>
    </source>
</evidence>
<dbReference type="CDD" id="cd05466">
    <property type="entry name" value="PBP2_LTTR_substrate"/>
    <property type="match status" value="1"/>
</dbReference>
<dbReference type="EMBL" id="CP049866">
    <property type="protein sequence ID" value="QIK75815.1"/>
    <property type="molecule type" value="Genomic_DNA"/>
</dbReference>
<reference evidence="6 7" key="1">
    <citation type="submission" date="2020-03" db="EMBL/GenBank/DDBJ databases">
        <title>Nocardioides sp. nov., isolated from fish.</title>
        <authorList>
            <person name="Hyun D.-W."/>
            <person name="Bae J.-W."/>
        </authorList>
    </citation>
    <scope>NUCLEOTIDE SEQUENCE [LARGE SCALE GENOMIC DNA]</scope>
    <source>
        <strain evidence="6 7">HDW12A</strain>
    </source>
</reference>
<dbReference type="Pfam" id="PF03466">
    <property type="entry name" value="LysR_substrate"/>
    <property type="match status" value="1"/>
</dbReference>
<dbReference type="GO" id="GO:0003700">
    <property type="term" value="F:DNA-binding transcription factor activity"/>
    <property type="evidence" value="ECO:0007669"/>
    <property type="project" value="InterPro"/>
</dbReference>
<evidence type="ECO:0000256" key="1">
    <source>
        <dbReference type="ARBA" id="ARBA00009437"/>
    </source>
</evidence>
<organism evidence="6 7">
    <name type="scientific">Nocardioides piscis</name>
    <dbReference type="NCBI Taxonomy" id="2714938"/>
    <lineage>
        <taxon>Bacteria</taxon>
        <taxon>Bacillati</taxon>
        <taxon>Actinomycetota</taxon>
        <taxon>Actinomycetes</taxon>
        <taxon>Propionibacteriales</taxon>
        <taxon>Nocardioidaceae</taxon>
        <taxon>Nocardioides</taxon>
    </lineage>
</organism>